<dbReference type="EMBL" id="JBHTAI010000020">
    <property type="protein sequence ID" value="MFC7152064.1"/>
    <property type="molecule type" value="Genomic_DNA"/>
</dbReference>
<protein>
    <submittedName>
        <fullName evidence="2">Uncharacterized protein</fullName>
    </submittedName>
</protein>
<evidence type="ECO:0000256" key="1">
    <source>
        <dbReference type="SAM" id="Phobius"/>
    </source>
</evidence>
<name>A0ABW2FIN5_9BACL</name>
<evidence type="ECO:0000313" key="2">
    <source>
        <dbReference type="EMBL" id="MFC7152064.1"/>
    </source>
</evidence>
<keyword evidence="1" id="KW-0812">Transmembrane</keyword>
<feature type="transmembrane region" description="Helical" evidence="1">
    <location>
        <begin position="48"/>
        <end position="68"/>
    </location>
</feature>
<dbReference type="Proteomes" id="UP001596378">
    <property type="component" value="Unassembled WGS sequence"/>
</dbReference>
<accession>A0ABW2FIN5</accession>
<keyword evidence="1" id="KW-0472">Membrane</keyword>
<organism evidence="2 3">
    <name type="scientific">Cohnella cellulosilytica</name>
    <dbReference type="NCBI Taxonomy" id="986710"/>
    <lineage>
        <taxon>Bacteria</taxon>
        <taxon>Bacillati</taxon>
        <taxon>Bacillota</taxon>
        <taxon>Bacilli</taxon>
        <taxon>Bacillales</taxon>
        <taxon>Paenibacillaceae</taxon>
        <taxon>Cohnella</taxon>
    </lineage>
</organism>
<sequence length="74" mass="8430">MRLKPASIIALIGSIFIAFNQLFQVAATHLWIDWSAIDNFTVWYEGSGILSIIGWLTIINFFISFLLAQRKRGN</sequence>
<reference evidence="3" key="1">
    <citation type="journal article" date="2019" name="Int. J. Syst. Evol. Microbiol.">
        <title>The Global Catalogue of Microorganisms (GCM) 10K type strain sequencing project: providing services to taxonomists for standard genome sequencing and annotation.</title>
        <authorList>
            <consortium name="The Broad Institute Genomics Platform"/>
            <consortium name="The Broad Institute Genome Sequencing Center for Infectious Disease"/>
            <person name="Wu L."/>
            <person name="Ma J."/>
        </authorList>
    </citation>
    <scope>NUCLEOTIDE SEQUENCE [LARGE SCALE GENOMIC DNA]</scope>
    <source>
        <strain evidence="3">KCTC 12907</strain>
    </source>
</reference>
<gene>
    <name evidence="2" type="ORF">ACFQMJ_26320</name>
</gene>
<keyword evidence="3" id="KW-1185">Reference proteome</keyword>
<dbReference type="RefSeq" id="WP_378048582.1">
    <property type="nucleotide sequence ID" value="NZ_JBHMDN010000017.1"/>
</dbReference>
<keyword evidence="1" id="KW-1133">Transmembrane helix</keyword>
<evidence type="ECO:0000313" key="3">
    <source>
        <dbReference type="Proteomes" id="UP001596378"/>
    </source>
</evidence>
<comment type="caution">
    <text evidence="2">The sequence shown here is derived from an EMBL/GenBank/DDBJ whole genome shotgun (WGS) entry which is preliminary data.</text>
</comment>
<proteinExistence type="predicted"/>